<dbReference type="SUPFAM" id="SSF160909">
    <property type="entry name" value="ATP12-like"/>
    <property type="match status" value="1"/>
</dbReference>
<evidence type="ECO:0000313" key="5">
    <source>
        <dbReference type="Proteomes" id="UP000562395"/>
    </source>
</evidence>
<dbReference type="PANTHER" id="PTHR21013">
    <property type="entry name" value="ATP SYNTHASE MITOCHONDRIAL F1 COMPLEX ASSEMBLY FACTOR 2/ATP12 PROTEIN, MITOCHONDRIAL PRECURSOR"/>
    <property type="match status" value="1"/>
</dbReference>
<dbReference type="PANTHER" id="PTHR21013:SF10">
    <property type="entry name" value="ATP SYNTHASE MITOCHONDRIAL F1 COMPLEX ASSEMBLY FACTOR 2"/>
    <property type="match status" value="1"/>
</dbReference>
<keyword evidence="2" id="KW-0809">Transit peptide</keyword>
<organism evidence="4 5">
    <name type="scientific">Novosphingobium hassiacum</name>
    <dbReference type="NCBI Taxonomy" id="173676"/>
    <lineage>
        <taxon>Bacteria</taxon>
        <taxon>Pseudomonadati</taxon>
        <taxon>Pseudomonadota</taxon>
        <taxon>Alphaproteobacteria</taxon>
        <taxon>Sphingomonadales</taxon>
        <taxon>Sphingomonadaceae</taxon>
        <taxon>Novosphingobium</taxon>
    </lineage>
</organism>
<dbReference type="RefSeq" id="WP_183614180.1">
    <property type="nucleotide sequence ID" value="NZ_JACICY010000007.1"/>
</dbReference>
<dbReference type="InterPro" id="IPR011419">
    <property type="entry name" value="ATP12_ATP_synth-F1-assembly"/>
</dbReference>
<accession>A0A7W6EWX4</accession>
<protein>
    <submittedName>
        <fullName evidence="4">Chaperone required for assembly of F1-ATPase</fullName>
    </submittedName>
</protein>
<dbReference type="InterPro" id="IPR042272">
    <property type="entry name" value="ATP12_ATP_synth-F1-assembly_N"/>
</dbReference>
<proteinExistence type="inferred from homology"/>
<comment type="similarity">
    <text evidence="1">Belongs to the ATP12 family.</text>
</comment>
<evidence type="ECO:0000256" key="2">
    <source>
        <dbReference type="ARBA" id="ARBA00022946"/>
    </source>
</evidence>
<dbReference type="GO" id="GO:0043461">
    <property type="term" value="P:proton-transporting ATP synthase complex assembly"/>
    <property type="evidence" value="ECO:0007669"/>
    <property type="project" value="InterPro"/>
</dbReference>
<dbReference type="EMBL" id="JACICY010000007">
    <property type="protein sequence ID" value="MBB3861676.1"/>
    <property type="molecule type" value="Genomic_DNA"/>
</dbReference>
<dbReference type="Gene3D" id="3.30.2180.10">
    <property type="entry name" value="ATP12-like"/>
    <property type="match status" value="1"/>
</dbReference>
<dbReference type="InterPro" id="IPR023335">
    <property type="entry name" value="ATP12_ortho_dom_sf"/>
</dbReference>
<keyword evidence="3" id="KW-0143">Chaperone</keyword>
<keyword evidence="5" id="KW-1185">Reference proteome</keyword>
<sequence length="233" mass="25634">MKRFYKDVTVAEADGGYGIRLDGRPIKTVSSRPQLVPTRALAEEMAAEWAEQGDEIAPARFLFRDMADYATDVVTPDRAAAVASLLPYAATDTLCYRAEPDEAFAARQRMMWEPLLTAAETRYGIKFVRIAGVIHKPQPDATMARLKVELERLDPFTLAALRNTAGLAASLVIGLAALDPAADIDALWDAANLEEDWQAELWGKDWEAVELRALRAKAFAAAARFASLAQNEH</sequence>
<dbReference type="AlphaFoldDB" id="A0A7W6EWX4"/>
<reference evidence="4 5" key="1">
    <citation type="submission" date="2020-08" db="EMBL/GenBank/DDBJ databases">
        <title>Genomic Encyclopedia of Type Strains, Phase IV (KMG-IV): sequencing the most valuable type-strain genomes for metagenomic binning, comparative biology and taxonomic classification.</title>
        <authorList>
            <person name="Goeker M."/>
        </authorList>
    </citation>
    <scope>NUCLEOTIDE SEQUENCE [LARGE SCALE GENOMIC DNA]</scope>
    <source>
        <strain evidence="4 5">DSM 14552</strain>
    </source>
</reference>
<evidence type="ECO:0000256" key="3">
    <source>
        <dbReference type="ARBA" id="ARBA00023186"/>
    </source>
</evidence>
<dbReference type="Gene3D" id="1.10.3580.10">
    <property type="entry name" value="ATP12 ATPase"/>
    <property type="match status" value="1"/>
</dbReference>
<dbReference type="Proteomes" id="UP000562395">
    <property type="component" value="Unassembled WGS sequence"/>
</dbReference>
<gene>
    <name evidence="4" type="ORF">GGQ88_002964</name>
</gene>
<dbReference type="Pfam" id="PF07542">
    <property type="entry name" value="ATP12"/>
    <property type="match status" value="1"/>
</dbReference>
<name>A0A7W6EWX4_9SPHN</name>
<comment type="caution">
    <text evidence="4">The sequence shown here is derived from an EMBL/GenBank/DDBJ whole genome shotgun (WGS) entry which is preliminary data.</text>
</comment>
<evidence type="ECO:0000313" key="4">
    <source>
        <dbReference type="EMBL" id="MBB3861676.1"/>
    </source>
</evidence>
<evidence type="ECO:0000256" key="1">
    <source>
        <dbReference type="ARBA" id="ARBA00008231"/>
    </source>
</evidence>